<dbReference type="SMART" id="SM00563">
    <property type="entry name" value="PlsC"/>
    <property type="match status" value="1"/>
</dbReference>
<gene>
    <name evidence="3" type="ORF">RDT67_04870</name>
</gene>
<dbReference type="AlphaFoldDB" id="A0AAJ1Y8I9"/>
<proteinExistence type="predicted"/>
<dbReference type="InterPro" id="IPR002123">
    <property type="entry name" value="Plipid/glycerol_acylTrfase"/>
</dbReference>
<feature type="transmembrane region" description="Helical" evidence="1">
    <location>
        <begin position="285"/>
        <end position="304"/>
    </location>
</feature>
<dbReference type="GO" id="GO:0016746">
    <property type="term" value="F:acyltransferase activity"/>
    <property type="evidence" value="ECO:0007669"/>
    <property type="project" value="InterPro"/>
</dbReference>
<feature type="domain" description="Phospholipid/glycerol acyltransferase" evidence="2">
    <location>
        <begin position="59"/>
        <end position="181"/>
    </location>
</feature>
<dbReference type="Proteomes" id="UP001224622">
    <property type="component" value="Unassembled WGS sequence"/>
</dbReference>
<reference evidence="3" key="1">
    <citation type="submission" date="2023-08" db="EMBL/GenBank/DDBJ databases">
        <title>The Comparative Genomic Analysis of Yersiniaceae from Polar Regions.</title>
        <authorList>
            <person name="Goncharov A."/>
            <person name="Aslanov B."/>
            <person name="Kolodzhieva V."/>
            <person name="Azarov D."/>
            <person name="Mochov A."/>
            <person name="Lebedeva E."/>
        </authorList>
    </citation>
    <scope>NUCLEOTIDE SEQUENCE</scope>
    <source>
        <strain evidence="3">Vf</strain>
    </source>
</reference>
<comment type="caution">
    <text evidence="3">The sequence shown here is derived from an EMBL/GenBank/DDBJ whole genome shotgun (WGS) entry which is preliminary data.</text>
</comment>
<dbReference type="SUPFAM" id="SSF69593">
    <property type="entry name" value="Glycerol-3-phosphate (1)-acyltransferase"/>
    <property type="match status" value="1"/>
</dbReference>
<keyword evidence="1" id="KW-1133">Transmembrane helix</keyword>
<evidence type="ECO:0000313" key="4">
    <source>
        <dbReference type="Proteomes" id="UP001224622"/>
    </source>
</evidence>
<accession>A0AAJ1Y8I9</accession>
<sequence length="365" mass="40801">MEQGASSQTPGYLRFTPGQPLSLWHRCVARLLVHFYYSSLKFMTPNGQRIDPLDGKIPTLLLASHRNGATDGWVFNQLLPVAQFLTSVQLLRSRFLRLMFAGIPVVRDKDRQRYGYSRAQAGNPIVHAIAHLKQGGSVIVFPEGTSEWGPGPQPYYPGAAKIIRRLMQDKCRFQVVVAGCFYRAPDRVGSGVELMVGEPLVLPEQGDVSAVEWEQSIQQCLSQALDSVSVNCRDEHMLAQVEAQAWNSLRDGDSFARAFKQAEQQTLSEPVVAAPQVTHSLWDQLLWRLFILTLLPVWLAGWWTGRRADGRNTTTFFRLAGGFAMALVWLPCLLIAVMFYPWLLLLYGAAALGWLRRGKFAGGKA</sequence>
<evidence type="ECO:0000259" key="2">
    <source>
        <dbReference type="SMART" id="SM00563"/>
    </source>
</evidence>
<evidence type="ECO:0000256" key="1">
    <source>
        <dbReference type="SAM" id="Phobius"/>
    </source>
</evidence>
<keyword evidence="1" id="KW-0472">Membrane</keyword>
<protein>
    <recommendedName>
        <fullName evidence="2">Phospholipid/glycerol acyltransferase domain-containing protein</fullName>
    </recommendedName>
</protein>
<organism evidence="3 4">
    <name type="scientific">Serratia fonticola</name>
    <dbReference type="NCBI Taxonomy" id="47917"/>
    <lineage>
        <taxon>Bacteria</taxon>
        <taxon>Pseudomonadati</taxon>
        <taxon>Pseudomonadota</taxon>
        <taxon>Gammaproteobacteria</taxon>
        <taxon>Enterobacterales</taxon>
        <taxon>Yersiniaceae</taxon>
        <taxon>Serratia</taxon>
    </lineage>
</organism>
<dbReference type="RefSeq" id="WP_211134758.1">
    <property type="nucleotide sequence ID" value="NZ_JAVGCU010000018.1"/>
</dbReference>
<evidence type="ECO:0000313" key="3">
    <source>
        <dbReference type="EMBL" id="MDQ9125763.1"/>
    </source>
</evidence>
<dbReference type="EMBL" id="JAVIGA010000003">
    <property type="protein sequence ID" value="MDQ9125763.1"/>
    <property type="molecule type" value="Genomic_DNA"/>
</dbReference>
<name>A0AAJ1Y8I9_SERFO</name>
<keyword evidence="1" id="KW-0812">Transmembrane</keyword>
<feature type="transmembrane region" description="Helical" evidence="1">
    <location>
        <begin position="316"/>
        <end position="343"/>
    </location>
</feature>